<dbReference type="PRINTS" id="PR00153">
    <property type="entry name" value="CSAPPISMRASE"/>
</dbReference>
<dbReference type="InterPro" id="IPR044666">
    <property type="entry name" value="Cyclophilin_A-like"/>
</dbReference>
<feature type="non-terminal residue" evidence="5">
    <location>
        <position position="195"/>
    </location>
</feature>
<dbReference type="PROSITE" id="PS50072">
    <property type="entry name" value="CSA_PPIASE_2"/>
    <property type="match status" value="1"/>
</dbReference>
<reference evidence="5" key="1">
    <citation type="journal article" date="2015" name="Nature">
        <title>Complex archaea that bridge the gap between prokaryotes and eukaryotes.</title>
        <authorList>
            <person name="Spang A."/>
            <person name="Saw J.H."/>
            <person name="Jorgensen S.L."/>
            <person name="Zaremba-Niedzwiedzka K."/>
            <person name="Martijn J."/>
            <person name="Lind A.E."/>
            <person name="van Eijk R."/>
            <person name="Schleper C."/>
            <person name="Guy L."/>
            <person name="Ettema T.J."/>
        </authorList>
    </citation>
    <scope>NUCLEOTIDE SEQUENCE</scope>
</reference>
<dbReference type="EC" id="5.2.1.8" evidence="1"/>
<organism evidence="5">
    <name type="scientific">marine sediment metagenome</name>
    <dbReference type="NCBI Taxonomy" id="412755"/>
    <lineage>
        <taxon>unclassified sequences</taxon>
        <taxon>metagenomes</taxon>
        <taxon>ecological metagenomes</taxon>
    </lineage>
</organism>
<feature type="domain" description="PPIase cyclophilin-type" evidence="4">
    <location>
        <begin position="29"/>
        <end position="181"/>
    </location>
</feature>
<dbReference type="InterPro" id="IPR029000">
    <property type="entry name" value="Cyclophilin-like_dom_sf"/>
</dbReference>
<evidence type="ECO:0000259" key="4">
    <source>
        <dbReference type="PROSITE" id="PS50072"/>
    </source>
</evidence>
<proteinExistence type="predicted"/>
<dbReference type="SUPFAM" id="SSF50891">
    <property type="entry name" value="Cyclophilin-like"/>
    <property type="match status" value="1"/>
</dbReference>
<dbReference type="Gene3D" id="2.40.100.10">
    <property type="entry name" value="Cyclophilin-like"/>
    <property type="match status" value="1"/>
</dbReference>
<comment type="caution">
    <text evidence="5">The sequence shown here is derived from an EMBL/GenBank/DDBJ whole genome shotgun (WGS) entry which is preliminary data.</text>
</comment>
<dbReference type="InterPro" id="IPR002130">
    <property type="entry name" value="Cyclophilin-type_PPIase_dom"/>
</dbReference>
<gene>
    <name evidence="5" type="ORF">LCGC14_2399060</name>
</gene>
<evidence type="ECO:0000313" key="5">
    <source>
        <dbReference type="EMBL" id="KKL26063.1"/>
    </source>
</evidence>
<dbReference type="Pfam" id="PF00160">
    <property type="entry name" value="Pro_isomerase"/>
    <property type="match status" value="1"/>
</dbReference>
<keyword evidence="3" id="KW-0413">Isomerase</keyword>
<dbReference type="CDD" id="cd00317">
    <property type="entry name" value="cyclophilin"/>
    <property type="match status" value="1"/>
</dbReference>
<dbReference type="PANTHER" id="PTHR45625">
    <property type="entry name" value="PEPTIDYL-PROLYL CIS-TRANS ISOMERASE-RELATED"/>
    <property type="match status" value="1"/>
</dbReference>
<sequence length="195" mass="21702">MAKTMKSLFLIFIFGFLLLNVTNHSFAQSEQVVVLETTSGNIVIEFFPEDAPKTVDNFLNLTESGFYDGIIFHRIIKDFMIQGGDPLSKDPESQSMWGTGDAGQNIDAEFNSIKHNRGILSMARSAHPDSASSQFFIVHGDSNFLDEQYTVFGRIVTQESFDTLDKIASLEISARDVPTDPEQAKILTAKVVQRS</sequence>
<name>A0A0F9EQA5_9ZZZZ</name>
<dbReference type="GO" id="GO:0003755">
    <property type="term" value="F:peptidyl-prolyl cis-trans isomerase activity"/>
    <property type="evidence" value="ECO:0007669"/>
    <property type="project" value="UniProtKB-KW"/>
</dbReference>
<dbReference type="EMBL" id="LAZR01035978">
    <property type="protein sequence ID" value="KKL26063.1"/>
    <property type="molecule type" value="Genomic_DNA"/>
</dbReference>
<accession>A0A0F9EQA5</accession>
<evidence type="ECO:0000256" key="2">
    <source>
        <dbReference type="ARBA" id="ARBA00023110"/>
    </source>
</evidence>
<dbReference type="PANTHER" id="PTHR45625:SF4">
    <property type="entry name" value="PEPTIDYLPROLYL ISOMERASE DOMAIN AND WD REPEAT-CONTAINING PROTEIN 1"/>
    <property type="match status" value="1"/>
</dbReference>
<protein>
    <recommendedName>
        <fullName evidence="1">peptidylprolyl isomerase</fullName>
        <ecNumber evidence="1">5.2.1.8</ecNumber>
    </recommendedName>
</protein>
<evidence type="ECO:0000256" key="3">
    <source>
        <dbReference type="ARBA" id="ARBA00023235"/>
    </source>
</evidence>
<keyword evidence="2" id="KW-0697">Rotamase</keyword>
<evidence type="ECO:0000256" key="1">
    <source>
        <dbReference type="ARBA" id="ARBA00013194"/>
    </source>
</evidence>
<dbReference type="AlphaFoldDB" id="A0A0F9EQA5"/>